<protein>
    <submittedName>
        <fullName evidence="1">Uncharacterized protein</fullName>
    </submittedName>
</protein>
<dbReference type="AlphaFoldDB" id="X1QVX6"/>
<organism evidence="1">
    <name type="scientific">marine sediment metagenome</name>
    <dbReference type="NCBI Taxonomy" id="412755"/>
    <lineage>
        <taxon>unclassified sequences</taxon>
        <taxon>metagenomes</taxon>
        <taxon>ecological metagenomes</taxon>
    </lineage>
</organism>
<gene>
    <name evidence="1" type="ORF">S12H4_04316</name>
</gene>
<accession>X1QVX6</accession>
<name>X1QVX6_9ZZZZ</name>
<proteinExistence type="predicted"/>
<dbReference type="EMBL" id="BARW01001315">
    <property type="protein sequence ID" value="GAI72732.1"/>
    <property type="molecule type" value="Genomic_DNA"/>
</dbReference>
<evidence type="ECO:0000313" key="1">
    <source>
        <dbReference type="EMBL" id="GAI72732.1"/>
    </source>
</evidence>
<sequence length="79" mass="9092">MQKKGDLKVYNNLKKYANQAERIKQDFELKEVMNMSYIDWVRKVNKNYDPSISKASSSKGLGVPLGIILRLLFDGIKGR</sequence>
<comment type="caution">
    <text evidence="1">The sequence shown here is derived from an EMBL/GenBank/DDBJ whole genome shotgun (WGS) entry which is preliminary data.</text>
</comment>
<reference evidence="1" key="1">
    <citation type="journal article" date="2014" name="Front. Microbiol.">
        <title>High frequency of phylogenetically diverse reductive dehalogenase-homologous genes in deep subseafloor sedimentary metagenomes.</title>
        <authorList>
            <person name="Kawai M."/>
            <person name="Futagami T."/>
            <person name="Toyoda A."/>
            <person name="Takaki Y."/>
            <person name="Nishi S."/>
            <person name="Hori S."/>
            <person name="Arai W."/>
            <person name="Tsubouchi T."/>
            <person name="Morono Y."/>
            <person name="Uchiyama I."/>
            <person name="Ito T."/>
            <person name="Fujiyama A."/>
            <person name="Inagaki F."/>
            <person name="Takami H."/>
        </authorList>
    </citation>
    <scope>NUCLEOTIDE SEQUENCE</scope>
    <source>
        <strain evidence="1">Expedition CK06-06</strain>
    </source>
</reference>